<sequence length="59" mass="6000">MTIQSSPSTLAGRLTGARHVRARRQAGTAASSPARTPGAGFACPSPYPGPADLEIPLPE</sequence>
<accession>A0ABU1UIX8</accession>
<organism evidence="2 3">
    <name type="scientific">Arthrobacter ginsengisoli</name>
    <dbReference type="NCBI Taxonomy" id="1356565"/>
    <lineage>
        <taxon>Bacteria</taxon>
        <taxon>Bacillati</taxon>
        <taxon>Actinomycetota</taxon>
        <taxon>Actinomycetes</taxon>
        <taxon>Micrococcales</taxon>
        <taxon>Micrococcaceae</taxon>
        <taxon>Arthrobacter</taxon>
    </lineage>
</organism>
<keyword evidence="3" id="KW-1185">Reference proteome</keyword>
<reference evidence="2 3" key="1">
    <citation type="submission" date="2023-07" db="EMBL/GenBank/DDBJ databases">
        <title>Sorghum-associated microbial communities from plants grown in Nebraska, USA.</title>
        <authorList>
            <person name="Schachtman D."/>
        </authorList>
    </citation>
    <scope>NUCLEOTIDE SEQUENCE [LARGE SCALE GENOMIC DNA]</scope>
    <source>
        <strain evidence="2 3">BE167</strain>
    </source>
</reference>
<comment type="caution">
    <text evidence="2">The sequence shown here is derived from an EMBL/GenBank/DDBJ whole genome shotgun (WGS) entry which is preliminary data.</text>
</comment>
<gene>
    <name evidence="2" type="ORF">J2X01_004395</name>
</gene>
<evidence type="ECO:0000256" key="1">
    <source>
        <dbReference type="SAM" id="MobiDB-lite"/>
    </source>
</evidence>
<proteinExistence type="predicted"/>
<dbReference type="EMBL" id="JAVDVQ010000046">
    <property type="protein sequence ID" value="MDR7085075.1"/>
    <property type="molecule type" value="Genomic_DNA"/>
</dbReference>
<evidence type="ECO:0000313" key="2">
    <source>
        <dbReference type="EMBL" id="MDR7085075.1"/>
    </source>
</evidence>
<feature type="region of interest" description="Disordered" evidence="1">
    <location>
        <begin position="23"/>
        <end position="59"/>
    </location>
</feature>
<protein>
    <submittedName>
        <fullName evidence="2">Uncharacterized protein</fullName>
    </submittedName>
</protein>
<evidence type="ECO:0000313" key="3">
    <source>
        <dbReference type="Proteomes" id="UP001252243"/>
    </source>
</evidence>
<dbReference type="Proteomes" id="UP001252243">
    <property type="component" value="Unassembled WGS sequence"/>
</dbReference>
<dbReference type="RefSeq" id="WP_310062485.1">
    <property type="nucleotide sequence ID" value="NZ_JAVDVQ010000046.1"/>
</dbReference>
<name>A0ABU1UIX8_9MICC</name>